<gene>
    <name evidence="2" type="ORF">OS493_010484</name>
</gene>
<evidence type="ECO:0000313" key="3">
    <source>
        <dbReference type="Proteomes" id="UP001163046"/>
    </source>
</evidence>
<accession>A0A9X0A4V4</accession>
<feature type="compositionally biased region" description="Acidic residues" evidence="1">
    <location>
        <begin position="1"/>
        <end position="10"/>
    </location>
</feature>
<proteinExistence type="predicted"/>
<sequence length="182" mass="22842">MMTSSGEEDPGEKKQKLDLLERNRGAKKHRSARDRVDRDFEGDRHASRQEYDSRGEHGRDVRGQDRNREREIHERDRETRNRERDIHERDRDRETRNRDIRERDVDGARDRDYRDNHDRHATDDRREQRDRALYHPSRDDRDREVDERRRDRVDKRRDHREDEDRAYERRDRNDYSDRKDRR</sequence>
<organism evidence="2 3">
    <name type="scientific">Desmophyllum pertusum</name>
    <dbReference type="NCBI Taxonomy" id="174260"/>
    <lineage>
        <taxon>Eukaryota</taxon>
        <taxon>Metazoa</taxon>
        <taxon>Cnidaria</taxon>
        <taxon>Anthozoa</taxon>
        <taxon>Hexacorallia</taxon>
        <taxon>Scleractinia</taxon>
        <taxon>Caryophylliina</taxon>
        <taxon>Caryophylliidae</taxon>
        <taxon>Desmophyllum</taxon>
    </lineage>
</organism>
<evidence type="ECO:0000313" key="2">
    <source>
        <dbReference type="EMBL" id="KAJ7392824.1"/>
    </source>
</evidence>
<keyword evidence="3" id="KW-1185">Reference proteome</keyword>
<dbReference type="EMBL" id="MU825400">
    <property type="protein sequence ID" value="KAJ7392824.1"/>
    <property type="molecule type" value="Genomic_DNA"/>
</dbReference>
<feature type="region of interest" description="Disordered" evidence="1">
    <location>
        <begin position="1"/>
        <end position="182"/>
    </location>
</feature>
<dbReference type="Proteomes" id="UP001163046">
    <property type="component" value="Unassembled WGS sequence"/>
</dbReference>
<dbReference type="AlphaFoldDB" id="A0A9X0A4V4"/>
<feature type="compositionally biased region" description="Basic and acidic residues" evidence="1">
    <location>
        <begin position="11"/>
        <end position="24"/>
    </location>
</feature>
<evidence type="ECO:0000256" key="1">
    <source>
        <dbReference type="SAM" id="MobiDB-lite"/>
    </source>
</evidence>
<protein>
    <submittedName>
        <fullName evidence="2">Uncharacterized protein</fullName>
    </submittedName>
</protein>
<reference evidence="2" key="1">
    <citation type="submission" date="2023-01" db="EMBL/GenBank/DDBJ databases">
        <title>Genome assembly of the deep-sea coral Lophelia pertusa.</title>
        <authorList>
            <person name="Herrera S."/>
            <person name="Cordes E."/>
        </authorList>
    </citation>
    <scope>NUCLEOTIDE SEQUENCE</scope>
    <source>
        <strain evidence="2">USNM1676648</strain>
        <tissue evidence="2">Polyp</tissue>
    </source>
</reference>
<name>A0A9X0A4V4_9CNID</name>
<comment type="caution">
    <text evidence="2">The sequence shown here is derived from an EMBL/GenBank/DDBJ whole genome shotgun (WGS) entry which is preliminary data.</text>
</comment>
<feature type="compositionally biased region" description="Basic and acidic residues" evidence="1">
    <location>
        <begin position="33"/>
        <end position="182"/>
    </location>
</feature>